<comment type="subcellular location">
    <subcellularLocation>
        <location evidence="1">Cell membrane</location>
        <topology evidence="1">Multi-pass membrane protein</topology>
    </subcellularLocation>
</comment>
<feature type="transmembrane region" description="Helical" evidence="7">
    <location>
        <begin position="12"/>
        <end position="32"/>
    </location>
</feature>
<dbReference type="PANTHER" id="PTHR30509">
    <property type="entry name" value="P-HYDROXYBENZOIC ACID EFFLUX PUMP SUBUNIT-RELATED"/>
    <property type="match status" value="1"/>
</dbReference>
<dbReference type="OrthoDB" id="8005649at2"/>
<feature type="transmembrane region" description="Helical" evidence="7">
    <location>
        <begin position="140"/>
        <end position="158"/>
    </location>
</feature>
<evidence type="ECO:0000256" key="4">
    <source>
        <dbReference type="ARBA" id="ARBA00022692"/>
    </source>
</evidence>
<feature type="transmembrane region" description="Helical" evidence="7">
    <location>
        <begin position="417"/>
        <end position="437"/>
    </location>
</feature>
<feature type="transmembrane region" description="Helical" evidence="7">
    <location>
        <begin position="84"/>
        <end position="103"/>
    </location>
</feature>
<evidence type="ECO:0000313" key="9">
    <source>
        <dbReference type="Proteomes" id="UP000185678"/>
    </source>
</evidence>
<proteinExistence type="predicted"/>
<feature type="transmembrane region" description="Helical" evidence="7">
    <location>
        <begin position="109"/>
        <end position="128"/>
    </location>
</feature>
<dbReference type="Proteomes" id="UP000185678">
    <property type="component" value="Unassembled WGS sequence"/>
</dbReference>
<feature type="transmembrane region" description="Helical" evidence="7">
    <location>
        <begin position="468"/>
        <end position="490"/>
    </location>
</feature>
<sequence>MTLGFDRARLPFTLRTALASSLALLVATLLHLDSPQWAAMTVWLVAQPTRGLLLEKSLYRAAGSVVGSAVGVGLVLLTHGHVGALVVGLVLWVGLCAGVGNVLRHFRAYGVLLAGYTAALVVLVDLPHPDHIVGIAGERVLAVLIGVAVSALVSGLLVPNANEDDIRARLRQITSDTLRWSAAVLASALKVQDERSGLTEQRRLLSELAILEEMLDPQTAGKINSRISLRTVRALIAALLSLIAATLSAAGRVRRGARHDQAVLQTLATDLSVIADRLEDADVAQSLVRLRVALAGSGGAVHVALEALLQAVEALVSRKDTPARHARFALVFHRDWVGARAAAVRSMVAVGAVGALWWLTGWPYAPFMMIGTAVMSSLFSSFDDPLKILRFVLIGSSAGAASAAICHLWLIPLASSNVQAALLVVPFLLLTGVAMAHPRTTAPSLDYAMAFLLLVVPVVPVHGTPVQIVSGSVAAVAGIAVAMLAFRFVLPVDSAQRLRTLMEMTINELEALAGQDSFPHPTRWRARLYHRILRLVRRLDLVQGQGVAQPVTAIGGGVATLPVGEAILRLRHLSVRPDLPRTVRRRVEVGLKRLSMLSSRPLAAAVALEKAAASLMLAEGGATLDSEVLRDGAEALREHQSFFHLAQR</sequence>
<keyword evidence="4 7" id="KW-0812">Transmembrane</keyword>
<reference evidence="8 9" key="1">
    <citation type="submission" date="2017-01" db="EMBL/GenBank/DDBJ databases">
        <authorList>
            <person name="Mah S.A."/>
            <person name="Swanson W.J."/>
            <person name="Moy G.W."/>
            <person name="Vacquier V.D."/>
        </authorList>
    </citation>
    <scope>NUCLEOTIDE SEQUENCE [LARGE SCALE GENOMIC DNA]</scope>
    <source>
        <strain evidence="8 9">DSM 11589</strain>
    </source>
</reference>
<dbReference type="EMBL" id="FTOA01000001">
    <property type="protein sequence ID" value="SIS36799.1"/>
    <property type="molecule type" value="Genomic_DNA"/>
</dbReference>
<dbReference type="PANTHER" id="PTHR30509:SF9">
    <property type="entry name" value="MULTIDRUG RESISTANCE PROTEIN MDTO"/>
    <property type="match status" value="1"/>
</dbReference>
<accession>A0A1N7II75</accession>
<evidence type="ECO:0000256" key="5">
    <source>
        <dbReference type="ARBA" id="ARBA00022989"/>
    </source>
</evidence>
<name>A0A1N7II75_9PROT</name>
<dbReference type="AlphaFoldDB" id="A0A1N7II75"/>
<evidence type="ECO:0000256" key="3">
    <source>
        <dbReference type="ARBA" id="ARBA00022475"/>
    </source>
</evidence>
<keyword evidence="9" id="KW-1185">Reference proteome</keyword>
<evidence type="ECO:0000256" key="2">
    <source>
        <dbReference type="ARBA" id="ARBA00022448"/>
    </source>
</evidence>
<keyword evidence="3" id="KW-1003">Cell membrane</keyword>
<feature type="transmembrane region" description="Helical" evidence="7">
    <location>
        <begin position="389"/>
        <end position="411"/>
    </location>
</feature>
<gene>
    <name evidence="8" type="ORF">SAMN05421779_101119</name>
</gene>
<dbReference type="STRING" id="80876.SAMN05421779_101119"/>
<dbReference type="RefSeq" id="WP_076398022.1">
    <property type="nucleotide sequence ID" value="NZ_FTOA01000001.1"/>
</dbReference>
<keyword evidence="6 7" id="KW-0472">Membrane</keyword>
<evidence type="ECO:0000256" key="7">
    <source>
        <dbReference type="SAM" id="Phobius"/>
    </source>
</evidence>
<dbReference type="GO" id="GO:0005886">
    <property type="term" value="C:plasma membrane"/>
    <property type="evidence" value="ECO:0007669"/>
    <property type="project" value="UniProtKB-SubCell"/>
</dbReference>
<evidence type="ECO:0000256" key="6">
    <source>
        <dbReference type="ARBA" id="ARBA00023136"/>
    </source>
</evidence>
<dbReference type="InterPro" id="IPR006726">
    <property type="entry name" value="PHBA_efflux_AaeB/fusaric-R"/>
</dbReference>
<dbReference type="GO" id="GO:0022857">
    <property type="term" value="F:transmembrane transporter activity"/>
    <property type="evidence" value="ECO:0007669"/>
    <property type="project" value="InterPro"/>
</dbReference>
<organism evidence="8 9">
    <name type="scientific">Insolitispirillum peregrinum</name>
    <dbReference type="NCBI Taxonomy" id="80876"/>
    <lineage>
        <taxon>Bacteria</taxon>
        <taxon>Pseudomonadati</taxon>
        <taxon>Pseudomonadota</taxon>
        <taxon>Alphaproteobacteria</taxon>
        <taxon>Rhodospirillales</taxon>
        <taxon>Novispirillaceae</taxon>
        <taxon>Insolitispirillum</taxon>
    </lineage>
</organism>
<evidence type="ECO:0000313" key="8">
    <source>
        <dbReference type="EMBL" id="SIS36799.1"/>
    </source>
</evidence>
<keyword evidence="2" id="KW-0813">Transport</keyword>
<dbReference type="Pfam" id="PF04632">
    <property type="entry name" value="FUSC"/>
    <property type="match status" value="1"/>
</dbReference>
<evidence type="ECO:0000256" key="1">
    <source>
        <dbReference type="ARBA" id="ARBA00004651"/>
    </source>
</evidence>
<keyword evidence="5 7" id="KW-1133">Transmembrane helix</keyword>
<protein>
    <submittedName>
        <fullName evidence="8">Uncharacterized membrane protein YccC</fullName>
    </submittedName>
</protein>